<name>A0A645F2W4_9ZZZZ</name>
<reference evidence="1" key="1">
    <citation type="submission" date="2019-08" db="EMBL/GenBank/DDBJ databases">
        <authorList>
            <person name="Kucharzyk K."/>
            <person name="Murdoch R.W."/>
            <person name="Higgins S."/>
            <person name="Loffler F."/>
        </authorList>
    </citation>
    <scope>NUCLEOTIDE SEQUENCE</scope>
</reference>
<sequence length="38" mass="4246">MLFRSIKKEEHDYEKAIYGHSAHHLHGADHAADNGVCG</sequence>
<organism evidence="1">
    <name type="scientific">bioreactor metagenome</name>
    <dbReference type="NCBI Taxonomy" id="1076179"/>
    <lineage>
        <taxon>unclassified sequences</taxon>
        <taxon>metagenomes</taxon>
        <taxon>ecological metagenomes</taxon>
    </lineage>
</organism>
<gene>
    <name evidence="1" type="ORF">SDC9_155241</name>
</gene>
<dbReference type="EMBL" id="VSSQ01053975">
    <property type="protein sequence ID" value="MPN07966.1"/>
    <property type="molecule type" value="Genomic_DNA"/>
</dbReference>
<dbReference type="AlphaFoldDB" id="A0A645F2W4"/>
<evidence type="ECO:0000313" key="1">
    <source>
        <dbReference type="EMBL" id="MPN07966.1"/>
    </source>
</evidence>
<comment type="caution">
    <text evidence="1">The sequence shown here is derived from an EMBL/GenBank/DDBJ whole genome shotgun (WGS) entry which is preliminary data.</text>
</comment>
<protein>
    <submittedName>
        <fullName evidence="1">Uncharacterized protein</fullName>
    </submittedName>
</protein>
<accession>A0A645F2W4</accession>
<proteinExistence type="predicted"/>